<keyword evidence="1" id="KW-0472">Membrane</keyword>
<feature type="transmembrane region" description="Helical" evidence="1">
    <location>
        <begin position="57"/>
        <end position="77"/>
    </location>
</feature>
<feature type="transmembrane region" description="Helical" evidence="1">
    <location>
        <begin position="26"/>
        <end position="45"/>
    </location>
</feature>
<dbReference type="Proteomes" id="UP000647241">
    <property type="component" value="Unassembled WGS sequence"/>
</dbReference>
<dbReference type="AlphaFoldDB" id="A0A917HR77"/>
<name>A0A917HR77_9BACT</name>
<accession>A0A917HR77</accession>
<evidence type="ECO:0000313" key="3">
    <source>
        <dbReference type="Proteomes" id="UP000647241"/>
    </source>
</evidence>
<reference evidence="2" key="1">
    <citation type="journal article" date="2014" name="Int. J. Syst. Evol. Microbiol.">
        <title>Complete genome sequence of Corynebacterium casei LMG S-19264T (=DSM 44701T), isolated from a smear-ripened cheese.</title>
        <authorList>
            <consortium name="US DOE Joint Genome Institute (JGI-PGF)"/>
            <person name="Walter F."/>
            <person name="Albersmeier A."/>
            <person name="Kalinowski J."/>
            <person name="Ruckert C."/>
        </authorList>
    </citation>
    <scope>NUCLEOTIDE SEQUENCE</scope>
    <source>
        <strain evidence="2">CGMCC 1.12997</strain>
    </source>
</reference>
<keyword evidence="1" id="KW-0812">Transmembrane</keyword>
<reference evidence="2" key="2">
    <citation type="submission" date="2020-09" db="EMBL/GenBank/DDBJ databases">
        <authorList>
            <person name="Sun Q."/>
            <person name="Zhou Y."/>
        </authorList>
    </citation>
    <scope>NUCLEOTIDE SEQUENCE</scope>
    <source>
        <strain evidence="2">CGMCC 1.12997</strain>
    </source>
</reference>
<proteinExistence type="predicted"/>
<evidence type="ECO:0000313" key="2">
    <source>
        <dbReference type="EMBL" id="GGG87137.1"/>
    </source>
</evidence>
<organism evidence="2 3">
    <name type="scientific">Edaphobacter dinghuensis</name>
    <dbReference type="NCBI Taxonomy" id="1560005"/>
    <lineage>
        <taxon>Bacteria</taxon>
        <taxon>Pseudomonadati</taxon>
        <taxon>Acidobacteriota</taxon>
        <taxon>Terriglobia</taxon>
        <taxon>Terriglobales</taxon>
        <taxon>Acidobacteriaceae</taxon>
        <taxon>Edaphobacter</taxon>
    </lineage>
</organism>
<keyword evidence="1" id="KW-1133">Transmembrane helix</keyword>
<sequence>MRNRYIVVGTEAYVHAFVRRLFLRRLCLAIAVTVMNVFAIAQILSQGISLVLNQVEFGIFTVLLSVLAGTLLNLWVYAVRTLALHQAVIEIPPTELIELREEKGEATCNSA</sequence>
<dbReference type="RefSeq" id="WP_188555434.1">
    <property type="nucleotide sequence ID" value="NZ_BMGT01000004.1"/>
</dbReference>
<dbReference type="EMBL" id="BMGT01000004">
    <property type="protein sequence ID" value="GGG87137.1"/>
    <property type="molecule type" value="Genomic_DNA"/>
</dbReference>
<gene>
    <name evidence="2" type="ORF">GCM10011585_33960</name>
</gene>
<keyword evidence="3" id="KW-1185">Reference proteome</keyword>
<comment type="caution">
    <text evidence="2">The sequence shown here is derived from an EMBL/GenBank/DDBJ whole genome shotgun (WGS) entry which is preliminary data.</text>
</comment>
<protein>
    <submittedName>
        <fullName evidence="2">Uncharacterized protein</fullName>
    </submittedName>
</protein>
<evidence type="ECO:0000256" key="1">
    <source>
        <dbReference type="SAM" id="Phobius"/>
    </source>
</evidence>